<organism evidence="4 5">
    <name type="scientific">Lawsonibacter faecis</name>
    <dbReference type="NCBI Taxonomy" id="2763052"/>
    <lineage>
        <taxon>Bacteria</taxon>
        <taxon>Bacillati</taxon>
        <taxon>Bacillota</taxon>
        <taxon>Clostridia</taxon>
        <taxon>Eubacteriales</taxon>
        <taxon>Oscillospiraceae</taxon>
        <taxon>Lawsonibacter</taxon>
    </lineage>
</organism>
<feature type="domain" description="HTH tetR-type" evidence="3">
    <location>
        <begin position="9"/>
        <end position="69"/>
    </location>
</feature>
<dbReference type="PROSITE" id="PS50977">
    <property type="entry name" value="HTH_TETR_2"/>
    <property type="match status" value="1"/>
</dbReference>
<proteinExistence type="predicted"/>
<dbReference type="SUPFAM" id="SSF48498">
    <property type="entry name" value="Tetracyclin repressor-like, C-terminal domain"/>
    <property type="match status" value="1"/>
</dbReference>
<dbReference type="EMBL" id="JACOPQ010000016">
    <property type="protein sequence ID" value="MBC5738528.1"/>
    <property type="molecule type" value="Genomic_DNA"/>
</dbReference>
<reference evidence="4" key="1">
    <citation type="submission" date="2020-08" db="EMBL/GenBank/DDBJ databases">
        <title>Genome public.</title>
        <authorList>
            <person name="Liu C."/>
            <person name="Sun Q."/>
        </authorList>
    </citation>
    <scope>NUCLEOTIDE SEQUENCE</scope>
    <source>
        <strain evidence="4">NSJ-52</strain>
    </source>
</reference>
<dbReference type="InterPro" id="IPR036271">
    <property type="entry name" value="Tet_transcr_reg_TetR-rel_C_sf"/>
</dbReference>
<evidence type="ECO:0000259" key="3">
    <source>
        <dbReference type="PROSITE" id="PS50977"/>
    </source>
</evidence>
<dbReference type="SUPFAM" id="SSF46689">
    <property type="entry name" value="Homeodomain-like"/>
    <property type="match status" value="1"/>
</dbReference>
<dbReference type="AlphaFoldDB" id="A0A8J6MHD8"/>
<protein>
    <submittedName>
        <fullName evidence="4">TetR/AcrR family transcriptional regulator</fullName>
    </submittedName>
</protein>
<evidence type="ECO:0000313" key="4">
    <source>
        <dbReference type="EMBL" id="MBC5738528.1"/>
    </source>
</evidence>
<dbReference type="RefSeq" id="WP_186920266.1">
    <property type="nucleotide sequence ID" value="NZ_JACOPQ010000016.1"/>
</dbReference>
<keyword evidence="5" id="KW-1185">Reference proteome</keyword>
<dbReference type="InterPro" id="IPR001647">
    <property type="entry name" value="HTH_TetR"/>
</dbReference>
<accession>A0A8J6MHD8</accession>
<gene>
    <name evidence="4" type="ORF">H8S62_16060</name>
</gene>
<evidence type="ECO:0000313" key="5">
    <source>
        <dbReference type="Proteomes" id="UP000607645"/>
    </source>
</evidence>
<keyword evidence="1 2" id="KW-0238">DNA-binding</keyword>
<evidence type="ECO:0000256" key="1">
    <source>
        <dbReference type="ARBA" id="ARBA00023125"/>
    </source>
</evidence>
<evidence type="ECO:0000256" key="2">
    <source>
        <dbReference type="PROSITE-ProRule" id="PRU00335"/>
    </source>
</evidence>
<dbReference type="InterPro" id="IPR009057">
    <property type="entry name" value="Homeodomain-like_sf"/>
</dbReference>
<dbReference type="GO" id="GO:0003677">
    <property type="term" value="F:DNA binding"/>
    <property type="evidence" value="ECO:0007669"/>
    <property type="project" value="UniProtKB-UniRule"/>
</dbReference>
<name>A0A8J6MHD8_9FIRM</name>
<dbReference type="Gene3D" id="1.10.357.10">
    <property type="entry name" value="Tetracycline Repressor, domain 2"/>
    <property type="match status" value="1"/>
</dbReference>
<dbReference type="Proteomes" id="UP000607645">
    <property type="component" value="Unassembled WGS sequence"/>
</dbReference>
<sequence length="193" mass="22122">MEETRHGGRGIREQLLLAGIDDINQNGIQNFSVRRVANACGVSCAAPYKHFEDKPAFLAAIVDYIDSLWKERKEKVLKKYPTGSRRQLAEVSLEYVRFLVENPHFRSIIMGKDDEFDLRRGRSRGQVSNLTQGLIQDYCRSTGMSEQTRRLKTYVVRSLIYGAALMFDNGELDYNDENMALVAYAIEREFDLA</sequence>
<dbReference type="Pfam" id="PF00440">
    <property type="entry name" value="TetR_N"/>
    <property type="match status" value="1"/>
</dbReference>
<comment type="caution">
    <text evidence="4">The sequence shown here is derived from an EMBL/GenBank/DDBJ whole genome shotgun (WGS) entry which is preliminary data.</text>
</comment>
<feature type="DNA-binding region" description="H-T-H motif" evidence="2">
    <location>
        <begin position="32"/>
        <end position="51"/>
    </location>
</feature>